<organism evidence="1 2">
    <name type="scientific">Intestinibaculum porci</name>
    <dbReference type="NCBI Taxonomy" id="2487118"/>
    <lineage>
        <taxon>Bacteria</taxon>
        <taxon>Bacillati</taxon>
        <taxon>Bacillota</taxon>
        <taxon>Erysipelotrichia</taxon>
        <taxon>Erysipelotrichales</taxon>
        <taxon>Erysipelotrichaceae</taxon>
        <taxon>Intestinibaculum</taxon>
    </lineage>
</organism>
<dbReference type="EMBL" id="AP019309">
    <property type="protein sequence ID" value="BBH27964.1"/>
    <property type="molecule type" value="Genomic_DNA"/>
</dbReference>
<accession>A0A3G9JYS5</accession>
<reference evidence="1 2" key="1">
    <citation type="submission" date="2018-11" db="EMBL/GenBank/DDBJ databases">
        <title>Novel Erysipelotrichaceae bacterium isolated from small intestine of a swine.</title>
        <authorList>
            <person name="Kim J.S."/>
            <person name="Choe H."/>
            <person name="Lee Y.R."/>
            <person name="Kim K.M."/>
            <person name="Park D.S."/>
        </authorList>
    </citation>
    <scope>NUCLEOTIDE SEQUENCE [LARGE SCALE GENOMIC DNA]</scope>
    <source>
        <strain evidence="1 2">SG0102</strain>
    </source>
</reference>
<name>A0A3G9JYS5_9FIRM</name>
<gene>
    <name evidence="1" type="ORF">SG0102_28980</name>
</gene>
<protein>
    <recommendedName>
        <fullName evidence="3">Rho termination factor N-terminal domain-containing protein</fullName>
    </recommendedName>
</protein>
<dbReference type="Proteomes" id="UP000268059">
    <property type="component" value="Chromosome"/>
</dbReference>
<dbReference type="RefSeq" id="WP_125120634.1">
    <property type="nucleotide sequence ID" value="NZ_AP019309.1"/>
</dbReference>
<keyword evidence="2" id="KW-1185">Reference proteome</keyword>
<dbReference type="AlphaFoldDB" id="A0A3G9JYS5"/>
<evidence type="ECO:0000313" key="2">
    <source>
        <dbReference type="Proteomes" id="UP000268059"/>
    </source>
</evidence>
<proteinExistence type="predicted"/>
<evidence type="ECO:0008006" key="3">
    <source>
        <dbReference type="Google" id="ProtNLM"/>
    </source>
</evidence>
<evidence type="ECO:0000313" key="1">
    <source>
        <dbReference type="EMBL" id="BBH27964.1"/>
    </source>
</evidence>
<dbReference type="KEGG" id="ebm:SG0102_28980"/>
<dbReference type="InParanoid" id="A0A3G9JYS5"/>
<sequence length="391" mass="45937">MDQKFDIEERLKAFIEMGDYEIIDSTEYFYRSYNKTELIALSRQLGKPIKTKYKKAEVVDLFMKQFMNEETLTKGLITINDRAYELLDDIVHDDVTGHLLNLIDLLMLDRLETKGFFFIADSETFVISKEATKMVKKIFKNKDYQALRPKLSYLNAIISYCDIVYGVINLNYVQLLYQYKFPKATAQEVLDLYHQLPDPAMTYDEEKKDFLSDFVTRENVYDDVVKLHQQNIISLPSKEELDDYLYYGFPYSNQAYLHLLFFLIINSMDDLTQPIHDVHELFKAVSFEVPFQDLLTYYDDYIIDDDMLEMFVPIIMECFNTSRHFKSNGHIPDEDMMNLLKSGGSIPLPDDEHLLGELKSHLDELHDMGFDINDYNEVVLKDRDDTDGFVS</sequence>